<feature type="compositionally biased region" description="Basic and acidic residues" evidence="1">
    <location>
        <begin position="155"/>
        <end position="169"/>
    </location>
</feature>
<feature type="region of interest" description="Disordered" evidence="1">
    <location>
        <begin position="312"/>
        <end position="350"/>
    </location>
</feature>
<reference evidence="2" key="1">
    <citation type="journal article" date="2021" name="Nat. Commun.">
        <title>Genomic analyses provide insights into spinach domestication and the genetic basis of agronomic traits.</title>
        <authorList>
            <person name="Cai X."/>
            <person name="Sun X."/>
            <person name="Xu C."/>
            <person name="Sun H."/>
            <person name="Wang X."/>
            <person name="Ge C."/>
            <person name="Zhang Z."/>
            <person name="Wang Q."/>
            <person name="Fei Z."/>
            <person name="Jiao C."/>
            <person name="Wang Q."/>
        </authorList>
    </citation>
    <scope>NUCLEOTIDE SEQUENCE [LARGE SCALE GENOMIC DNA]</scope>
    <source>
        <strain evidence="2">cv. Varoflay</strain>
    </source>
</reference>
<accession>A0ABM3QLN7</accession>
<feature type="region of interest" description="Disordered" evidence="1">
    <location>
        <begin position="146"/>
        <end position="262"/>
    </location>
</feature>
<name>A0ABM3QLN7_SPIOL</name>
<feature type="compositionally biased region" description="Basic and acidic residues" evidence="1">
    <location>
        <begin position="218"/>
        <end position="228"/>
    </location>
</feature>
<evidence type="ECO:0000313" key="3">
    <source>
        <dbReference type="RefSeq" id="XP_056684266.1"/>
    </source>
</evidence>
<evidence type="ECO:0008006" key="4">
    <source>
        <dbReference type="Google" id="ProtNLM"/>
    </source>
</evidence>
<proteinExistence type="predicted"/>
<organism evidence="2 3">
    <name type="scientific">Spinacia oleracea</name>
    <name type="common">Spinach</name>
    <dbReference type="NCBI Taxonomy" id="3562"/>
    <lineage>
        <taxon>Eukaryota</taxon>
        <taxon>Viridiplantae</taxon>
        <taxon>Streptophyta</taxon>
        <taxon>Embryophyta</taxon>
        <taxon>Tracheophyta</taxon>
        <taxon>Spermatophyta</taxon>
        <taxon>Magnoliopsida</taxon>
        <taxon>eudicotyledons</taxon>
        <taxon>Gunneridae</taxon>
        <taxon>Pentapetalae</taxon>
        <taxon>Caryophyllales</taxon>
        <taxon>Chenopodiaceae</taxon>
        <taxon>Chenopodioideae</taxon>
        <taxon>Anserineae</taxon>
        <taxon>Spinacia</taxon>
    </lineage>
</organism>
<dbReference type="RefSeq" id="XP_056684266.1">
    <property type="nucleotide sequence ID" value="XM_056828288.1"/>
</dbReference>
<evidence type="ECO:0000256" key="1">
    <source>
        <dbReference type="SAM" id="MobiDB-lite"/>
    </source>
</evidence>
<feature type="region of interest" description="Disordered" evidence="1">
    <location>
        <begin position="61"/>
        <end position="86"/>
    </location>
</feature>
<sequence>MSVIENHVNQLNWRVGNLEYALKEVKDLIIKSMKTGDGNRGCSPSSPFFINDDSLKGNRGCSPDSPFSINDNSLKGNRGHSPFLTPVGNSVKRKLIIDQDESGVVPDDDDDGPTINIRDIRFTASQFPDGMDTLMEFPILDVVNKKKKDPVTSSVEKKTTEKAPTKKSPDNTGGITYDANQPERKITKRRGTRLCNKDKQLEEETNVGSEQSGENEVIMERVPPEKPNRGRPPKSPAVMKEGLPLEKPKRGRPPKSPGVINPREEVYPCFIFTVRDANEPSRARVWLSSTRTRKLIVKLDSTRKLASLKFSNSTRTRKLNPSSNSTRNRLKISSKTQSRAQKLNSSSNSA</sequence>
<gene>
    <name evidence="3" type="primary">LOC110794268</name>
</gene>
<feature type="compositionally biased region" description="Polar residues" evidence="1">
    <location>
        <begin position="65"/>
        <end position="75"/>
    </location>
</feature>
<keyword evidence="2" id="KW-1185">Reference proteome</keyword>
<evidence type="ECO:0000313" key="2">
    <source>
        <dbReference type="Proteomes" id="UP000813463"/>
    </source>
</evidence>
<dbReference type="GeneID" id="110794268"/>
<reference evidence="3" key="2">
    <citation type="submission" date="2025-08" db="UniProtKB">
        <authorList>
            <consortium name="RefSeq"/>
        </authorList>
    </citation>
    <scope>IDENTIFICATION</scope>
    <source>
        <tissue evidence="3">Leaf</tissue>
    </source>
</reference>
<protein>
    <recommendedName>
        <fullName evidence="4">Shugoshin C-terminal domain-containing protein</fullName>
    </recommendedName>
</protein>
<dbReference type="Proteomes" id="UP000813463">
    <property type="component" value="Chromosome 5"/>
</dbReference>